<organism evidence="2 3">
    <name type="scientific">Oryza sativa subsp. japonica</name>
    <name type="common">Rice</name>
    <dbReference type="NCBI Taxonomy" id="39947"/>
    <lineage>
        <taxon>Eukaryota</taxon>
        <taxon>Viridiplantae</taxon>
        <taxon>Streptophyta</taxon>
        <taxon>Embryophyta</taxon>
        <taxon>Tracheophyta</taxon>
        <taxon>Spermatophyta</taxon>
        <taxon>Magnoliopsida</taxon>
        <taxon>Liliopsida</taxon>
        <taxon>Poales</taxon>
        <taxon>Poaceae</taxon>
        <taxon>BOP clade</taxon>
        <taxon>Oryzoideae</taxon>
        <taxon>Oryzeae</taxon>
        <taxon>Oryzinae</taxon>
        <taxon>Oryza</taxon>
        <taxon>Oryza sativa</taxon>
    </lineage>
</organism>
<dbReference type="Proteomes" id="UP000059680">
    <property type="component" value="Chromosome 4"/>
</dbReference>
<proteinExistence type="predicted"/>
<name>A0A0P0W985_ORYSJ</name>
<reference evidence="2 3" key="2">
    <citation type="journal article" date="2013" name="Plant Cell Physiol.">
        <title>Rice Annotation Project Database (RAP-DB): an integrative and interactive database for rice genomics.</title>
        <authorList>
            <person name="Sakai H."/>
            <person name="Lee S.S."/>
            <person name="Tanaka T."/>
            <person name="Numa H."/>
            <person name="Kim J."/>
            <person name="Kawahara Y."/>
            <person name="Wakimoto H."/>
            <person name="Yang C.C."/>
            <person name="Iwamoto M."/>
            <person name="Abe T."/>
            <person name="Yamada Y."/>
            <person name="Muto A."/>
            <person name="Inokuchi H."/>
            <person name="Ikemura T."/>
            <person name="Matsumoto T."/>
            <person name="Sasaki T."/>
            <person name="Itoh T."/>
        </authorList>
    </citation>
    <scope>NUCLEOTIDE SEQUENCE [LARGE SCALE GENOMIC DNA]</scope>
    <source>
        <strain evidence="3">cv. Nipponbare</strain>
    </source>
</reference>
<sequence length="100" mass="10661">MGVRVRISLPSPVASRRPSVERPGPSGDRPRPHAEVAQKHIDQDTLQSKVRLLSKLKNGLHVNDPPVWAVFSRVDADAAAAAEDAPRYGATSGGTRSSDA</sequence>
<reference evidence="2 3" key="3">
    <citation type="journal article" date="2013" name="Rice">
        <title>Improvement of the Oryza sativa Nipponbare reference genome using next generation sequence and optical map data.</title>
        <authorList>
            <person name="Kawahara Y."/>
            <person name="de la Bastide M."/>
            <person name="Hamilton J.P."/>
            <person name="Kanamori H."/>
            <person name="McCombie W.R."/>
            <person name="Ouyang S."/>
            <person name="Schwartz D.C."/>
            <person name="Tanaka T."/>
            <person name="Wu J."/>
            <person name="Zhou S."/>
            <person name="Childs K.L."/>
            <person name="Davidson R.M."/>
            <person name="Lin H."/>
            <person name="Quesada-Ocampo L."/>
            <person name="Vaillancourt B."/>
            <person name="Sakai H."/>
            <person name="Lee S.S."/>
            <person name="Kim J."/>
            <person name="Numa H."/>
            <person name="Itoh T."/>
            <person name="Buell C.R."/>
            <person name="Matsumoto T."/>
        </authorList>
    </citation>
    <scope>NUCLEOTIDE SEQUENCE [LARGE SCALE GENOMIC DNA]</scope>
    <source>
        <strain evidence="3">cv. Nipponbare</strain>
    </source>
</reference>
<keyword evidence="3" id="KW-1185">Reference proteome</keyword>
<dbReference type="EMBL" id="AP014960">
    <property type="protein sequence ID" value="BAS88754.1"/>
    <property type="molecule type" value="Genomic_DNA"/>
</dbReference>
<feature type="compositionally biased region" description="Basic and acidic residues" evidence="1">
    <location>
        <begin position="28"/>
        <end position="43"/>
    </location>
</feature>
<evidence type="ECO:0000313" key="2">
    <source>
        <dbReference type="EMBL" id="BAS88754.1"/>
    </source>
</evidence>
<dbReference type="AlphaFoldDB" id="A0A0P0W985"/>
<protein>
    <submittedName>
        <fullName evidence="2">Os04g0357601 protein</fullName>
    </submittedName>
</protein>
<dbReference type="PaxDb" id="39947-A0A0P0W985"/>
<gene>
    <name evidence="2" type="ordered locus">Os04g0357601</name>
    <name evidence="2" type="ORF">OSNPB_040357601</name>
</gene>
<dbReference type="InParanoid" id="A0A0P0W985"/>
<reference evidence="3" key="1">
    <citation type="journal article" date="2005" name="Nature">
        <title>The map-based sequence of the rice genome.</title>
        <authorList>
            <consortium name="International rice genome sequencing project (IRGSP)"/>
            <person name="Matsumoto T."/>
            <person name="Wu J."/>
            <person name="Kanamori H."/>
            <person name="Katayose Y."/>
            <person name="Fujisawa M."/>
            <person name="Namiki N."/>
            <person name="Mizuno H."/>
            <person name="Yamamoto K."/>
            <person name="Antonio B.A."/>
            <person name="Baba T."/>
            <person name="Sakata K."/>
            <person name="Nagamura Y."/>
            <person name="Aoki H."/>
            <person name="Arikawa K."/>
            <person name="Arita K."/>
            <person name="Bito T."/>
            <person name="Chiden Y."/>
            <person name="Fujitsuka N."/>
            <person name="Fukunaka R."/>
            <person name="Hamada M."/>
            <person name="Harada C."/>
            <person name="Hayashi A."/>
            <person name="Hijishita S."/>
            <person name="Honda M."/>
            <person name="Hosokawa S."/>
            <person name="Ichikawa Y."/>
            <person name="Idonuma A."/>
            <person name="Iijima M."/>
            <person name="Ikeda M."/>
            <person name="Ikeno M."/>
            <person name="Ito K."/>
            <person name="Ito S."/>
            <person name="Ito T."/>
            <person name="Ito Y."/>
            <person name="Ito Y."/>
            <person name="Iwabuchi A."/>
            <person name="Kamiya K."/>
            <person name="Karasawa W."/>
            <person name="Kurita K."/>
            <person name="Katagiri S."/>
            <person name="Kikuta A."/>
            <person name="Kobayashi H."/>
            <person name="Kobayashi N."/>
            <person name="Machita K."/>
            <person name="Maehara T."/>
            <person name="Masukawa M."/>
            <person name="Mizubayashi T."/>
            <person name="Mukai Y."/>
            <person name="Nagasaki H."/>
            <person name="Nagata Y."/>
            <person name="Naito S."/>
            <person name="Nakashima M."/>
            <person name="Nakama Y."/>
            <person name="Nakamichi Y."/>
            <person name="Nakamura M."/>
            <person name="Meguro A."/>
            <person name="Negishi M."/>
            <person name="Ohta I."/>
            <person name="Ohta T."/>
            <person name="Okamoto M."/>
            <person name="Ono N."/>
            <person name="Saji S."/>
            <person name="Sakaguchi M."/>
            <person name="Sakai K."/>
            <person name="Shibata M."/>
            <person name="Shimokawa T."/>
            <person name="Song J."/>
            <person name="Takazaki Y."/>
            <person name="Terasawa K."/>
            <person name="Tsugane M."/>
            <person name="Tsuji K."/>
            <person name="Ueda S."/>
            <person name="Waki K."/>
            <person name="Yamagata H."/>
            <person name="Yamamoto M."/>
            <person name="Yamamoto S."/>
            <person name="Yamane H."/>
            <person name="Yoshiki S."/>
            <person name="Yoshihara R."/>
            <person name="Yukawa K."/>
            <person name="Zhong H."/>
            <person name="Yano M."/>
            <person name="Yuan Q."/>
            <person name="Ouyang S."/>
            <person name="Liu J."/>
            <person name="Jones K.M."/>
            <person name="Gansberger K."/>
            <person name="Moffat K."/>
            <person name="Hill J."/>
            <person name="Bera J."/>
            <person name="Fadrosh D."/>
            <person name="Jin S."/>
            <person name="Johri S."/>
            <person name="Kim M."/>
            <person name="Overton L."/>
            <person name="Reardon M."/>
            <person name="Tsitrin T."/>
            <person name="Vuong H."/>
            <person name="Weaver B."/>
            <person name="Ciecko A."/>
            <person name="Tallon L."/>
            <person name="Jackson J."/>
            <person name="Pai G."/>
            <person name="Aken S.V."/>
            <person name="Utterback T."/>
            <person name="Reidmuller S."/>
            <person name="Feldblyum T."/>
            <person name="Hsiao J."/>
            <person name="Zismann V."/>
            <person name="Iobst S."/>
            <person name="de Vazeille A.R."/>
            <person name="Buell C.R."/>
            <person name="Ying K."/>
            <person name="Li Y."/>
            <person name="Lu T."/>
            <person name="Huang Y."/>
            <person name="Zhao Q."/>
            <person name="Feng Q."/>
            <person name="Zhang L."/>
            <person name="Zhu J."/>
            <person name="Weng Q."/>
            <person name="Mu J."/>
            <person name="Lu Y."/>
            <person name="Fan D."/>
            <person name="Liu Y."/>
            <person name="Guan J."/>
            <person name="Zhang Y."/>
            <person name="Yu S."/>
            <person name="Liu X."/>
            <person name="Zhang Y."/>
            <person name="Hong G."/>
            <person name="Han B."/>
            <person name="Choisne N."/>
            <person name="Demange N."/>
            <person name="Orjeda G."/>
            <person name="Samain S."/>
            <person name="Cattolico L."/>
            <person name="Pelletier E."/>
            <person name="Couloux A."/>
            <person name="Segurens B."/>
            <person name="Wincker P."/>
            <person name="D'Hont A."/>
            <person name="Scarpelli C."/>
            <person name="Weissenbach J."/>
            <person name="Salanoubat M."/>
            <person name="Quetier F."/>
            <person name="Yu Y."/>
            <person name="Kim H.R."/>
            <person name="Rambo T."/>
            <person name="Currie J."/>
            <person name="Collura K."/>
            <person name="Luo M."/>
            <person name="Yang T."/>
            <person name="Ammiraju J.S.S."/>
            <person name="Engler F."/>
            <person name="Soderlund C."/>
            <person name="Wing R.A."/>
            <person name="Palmer L.E."/>
            <person name="de la Bastide M."/>
            <person name="Spiegel L."/>
            <person name="Nascimento L."/>
            <person name="Zutavern T."/>
            <person name="O'Shaughnessy A."/>
            <person name="Dike S."/>
            <person name="Dedhia N."/>
            <person name="Preston R."/>
            <person name="Balija V."/>
            <person name="McCombie W.R."/>
            <person name="Chow T."/>
            <person name="Chen H."/>
            <person name="Chung M."/>
            <person name="Chen C."/>
            <person name="Shaw J."/>
            <person name="Wu H."/>
            <person name="Hsiao K."/>
            <person name="Chao Y."/>
            <person name="Chu M."/>
            <person name="Cheng C."/>
            <person name="Hour A."/>
            <person name="Lee P."/>
            <person name="Lin S."/>
            <person name="Lin Y."/>
            <person name="Liou J."/>
            <person name="Liu S."/>
            <person name="Hsing Y."/>
            <person name="Raghuvanshi S."/>
            <person name="Mohanty A."/>
            <person name="Bharti A.K."/>
            <person name="Gaur A."/>
            <person name="Gupta V."/>
            <person name="Kumar D."/>
            <person name="Ravi V."/>
            <person name="Vij S."/>
            <person name="Kapur A."/>
            <person name="Khurana P."/>
            <person name="Khurana P."/>
            <person name="Khurana J.P."/>
            <person name="Tyagi A.K."/>
            <person name="Gaikwad K."/>
            <person name="Singh A."/>
            <person name="Dalal V."/>
            <person name="Srivastava S."/>
            <person name="Dixit A."/>
            <person name="Pal A.K."/>
            <person name="Ghazi I.A."/>
            <person name="Yadav M."/>
            <person name="Pandit A."/>
            <person name="Bhargava A."/>
            <person name="Sureshbabu K."/>
            <person name="Batra K."/>
            <person name="Sharma T.R."/>
            <person name="Mohapatra T."/>
            <person name="Singh N.K."/>
            <person name="Messing J."/>
            <person name="Nelson A.B."/>
            <person name="Fuks G."/>
            <person name="Kavchok S."/>
            <person name="Keizer G."/>
            <person name="Linton E."/>
            <person name="Llaca V."/>
            <person name="Song R."/>
            <person name="Tanyolac B."/>
            <person name="Young S."/>
            <person name="Ho-Il K."/>
            <person name="Hahn J.H."/>
            <person name="Sangsakoo G."/>
            <person name="Vanavichit A."/>
            <person name="de Mattos Luiz.A.T."/>
            <person name="Zimmer P.D."/>
            <person name="Malone G."/>
            <person name="Dellagostin O."/>
            <person name="de Oliveira A.C."/>
            <person name="Bevan M."/>
            <person name="Bancroft I."/>
            <person name="Minx P."/>
            <person name="Cordum H."/>
            <person name="Wilson R."/>
            <person name="Cheng Z."/>
            <person name="Jin W."/>
            <person name="Jiang J."/>
            <person name="Leong S.A."/>
            <person name="Iwama H."/>
            <person name="Gojobori T."/>
            <person name="Itoh T."/>
            <person name="Niimura Y."/>
            <person name="Fujii Y."/>
            <person name="Habara T."/>
            <person name="Sakai H."/>
            <person name="Sato Y."/>
            <person name="Wilson G."/>
            <person name="Kumar K."/>
            <person name="McCouch S."/>
            <person name="Juretic N."/>
            <person name="Hoen D."/>
            <person name="Wright S."/>
            <person name="Bruskiewich R."/>
            <person name="Bureau T."/>
            <person name="Miyao A."/>
            <person name="Hirochika H."/>
            <person name="Nishikawa T."/>
            <person name="Kadowaki K."/>
            <person name="Sugiura M."/>
            <person name="Burr B."/>
            <person name="Sasaki T."/>
        </authorList>
    </citation>
    <scope>NUCLEOTIDE SEQUENCE [LARGE SCALE GENOMIC DNA]</scope>
    <source>
        <strain evidence="3">cv. Nipponbare</strain>
    </source>
</reference>
<evidence type="ECO:0000313" key="3">
    <source>
        <dbReference type="Proteomes" id="UP000059680"/>
    </source>
</evidence>
<feature type="region of interest" description="Disordered" evidence="1">
    <location>
        <begin position="1"/>
        <end position="43"/>
    </location>
</feature>
<evidence type="ECO:0000256" key="1">
    <source>
        <dbReference type="SAM" id="MobiDB-lite"/>
    </source>
</evidence>
<accession>A0A0P0W985</accession>